<dbReference type="eggNOG" id="KOG0958">
    <property type="taxonomic scope" value="Eukaryota"/>
</dbReference>
<dbReference type="Gene3D" id="2.60.120.650">
    <property type="entry name" value="Cupin"/>
    <property type="match status" value="3"/>
</dbReference>
<comment type="subcellular location">
    <subcellularLocation>
        <location evidence="1">Nucleus</location>
    </subcellularLocation>
</comment>
<dbReference type="Pfam" id="PF12928">
    <property type="entry name" value="tRNA_int_end_N2"/>
    <property type="match status" value="1"/>
</dbReference>
<accession>D0P1I2</accession>
<dbReference type="InParanoid" id="D0P1I2"/>
<dbReference type="GO" id="GO:0000785">
    <property type="term" value="C:chromatin"/>
    <property type="evidence" value="ECO:0007669"/>
    <property type="project" value="TreeGrafter"/>
</dbReference>
<dbReference type="GO" id="GO:0034647">
    <property type="term" value="F:histone H3K4me/H3K4me2/H3K4me3 demethylase activity"/>
    <property type="evidence" value="ECO:0007669"/>
    <property type="project" value="TreeGrafter"/>
</dbReference>
<name>D0P1I2_PHYIT</name>
<dbReference type="AlphaFoldDB" id="D0P1I2"/>
<evidence type="ECO:0000256" key="3">
    <source>
        <dbReference type="SAM" id="MobiDB-lite"/>
    </source>
</evidence>
<evidence type="ECO:0000256" key="1">
    <source>
        <dbReference type="ARBA" id="ARBA00004123"/>
    </source>
</evidence>
<keyword evidence="6" id="KW-1185">Reference proteome</keyword>
<evidence type="ECO:0000313" key="6">
    <source>
        <dbReference type="Proteomes" id="UP000006643"/>
    </source>
</evidence>
<evidence type="ECO:0000259" key="4">
    <source>
        <dbReference type="Pfam" id="PF12928"/>
    </source>
</evidence>
<proteinExistence type="predicted"/>
<dbReference type="CDD" id="cd15517">
    <property type="entry name" value="PHD_TCF19_like"/>
    <property type="match status" value="1"/>
</dbReference>
<dbReference type="HOGENOM" id="CLU_403612_0_0_1"/>
<dbReference type="InterPro" id="IPR013083">
    <property type="entry name" value="Znf_RING/FYVE/PHD"/>
</dbReference>
<dbReference type="RefSeq" id="XP_002895842.1">
    <property type="nucleotide sequence ID" value="XM_002895796.1"/>
</dbReference>
<dbReference type="KEGG" id="pif:PITG_20208"/>
<dbReference type="Gene3D" id="3.30.40.10">
    <property type="entry name" value="Zinc/RING finger domain, C3HC4 (zinc finger)"/>
    <property type="match status" value="1"/>
</dbReference>
<feature type="compositionally biased region" description="Basic residues" evidence="3">
    <location>
        <begin position="300"/>
        <end position="316"/>
    </location>
</feature>
<protein>
    <recommendedName>
        <fullName evidence="4">tRNA-splicing endonuclease subunit Sen54 N-terminal domain-containing protein</fullName>
    </recommendedName>
</protein>
<dbReference type="STRING" id="403677.D0P1I2"/>
<feature type="region of interest" description="Disordered" evidence="3">
    <location>
        <begin position="273"/>
        <end position="346"/>
    </location>
</feature>
<dbReference type="Proteomes" id="UP000006643">
    <property type="component" value="Unassembled WGS sequence"/>
</dbReference>
<feature type="domain" description="tRNA-splicing endonuclease subunit Sen54 N-terminal" evidence="4">
    <location>
        <begin position="425"/>
        <end position="502"/>
    </location>
</feature>
<dbReference type="VEuPathDB" id="FungiDB:PITG_20208"/>
<dbReference type="InterPro" id="IPR024336">
    <property type="entry name" value="tRNA_splic_suSen54_N"/>
</dbReference>
<dbReference type="GO" id="GO:0005634">
    <property type="term" value="C:nucleus"/>
    <property type="evidence" value="ECO:0007669"/>
    <property type="project" value="UniProtKB-SubCell"/>
</dbReference>
<dbReference type="PANTHER" id="PTHR10694:SF113">
    <property type="entry name" value="PROTEIN JUMONJI"/>
    <property type="match status" value="1"/>
</dbReference>
<dbReference type="EMBL" id="DS028248">
    <property type="protein sequence ID" value="EEY54605.1"/>
    <property type="molecule type" value="Genomic_DNA"/>
</dbReference>
<organism evidence="5 6">
    <name type="scientific">Phytophthora infestans (strain T30-4)</name>
    <name type="common">Potato late blight agent</name>
    <dbReference type="NCBI Taxonomy" id="403677"/>
    <lineage>
        <taxon>Eukaryota</taxon>
        <taxon>Sar</taxon>
        <taxon>Stramenopiles</taxon>
        <taxon>Oomycota</taxon>
        <taxon>Peronosporomycetes</taxon>
        <taxon>Peronosporales</taxon>
        <taxon>Peronosporaceae</taxon>
        <taxon>Phytophthora</taxon>
    </lineage>
</organism>
<reference evidence="6" key="1">
    <citation type="journal article" date="2009" name="Nature">
        <title>Genome sequence and analysis of the Irish potato famine pathogen Phytophthora infestans.</title>
        <authorList>
            <consortium name="The Broad Institute Genome Sequencing Platform"/>
            <person name="Haas B.J."/>
            <person name="Kamoun S."/>
            <person name="Zody M.C."/>
            <person name="Jiang R.H."/>
            <person name="Handsaker R.E."/>
            <person name="Cano L.M."/>
            <person name="Grabherr M."/>
            <person name="Kodira C.D."/>
            <person name="Raffaele S."/>
            <person name="Torto-Alalibo T."/>
            <person name="Bozkurt T.O."/>
            <person name="Ah-Fong A.M."/>
            <person name="Alvarado L."/>
            <person name="Anderson V.L."/>
            <person name="Armstrong M.R."/>
            <person name="Avrova A."/>
            <person name="Baxter L."/>
            <person name="Beynon J."/>
            <person name="Boevink P.C."/>
            <person name="Bollmann S.R."/>
            <person name="Bos J.I."/>
            <person name="Bulone V."/>
            <person name="Cai G."/>
            <person name="Cakir C."/>
            <person name="Carrington J.C."/>
            <person name="Chawner M."/>
            <person name="Conti L."/>
            <person name="Costanzo S."/>
            <person name="Ewan R."/>
            <person name="Fahlgren N."/>
            <person name="Fischbach M.A."/>
            <person name="Fugelstad J."/>
            <person name="Gilroy E.M."/>
            <person name="Gnerre S."/>
            <person name="Green P.J."/>
            <person name="Grenville-Briggs L.J."/>
            <person name="Griffith J."/>
            <person name="Grunwald N.J."/>
            <person name="Horn K."/>
            <person name="Horner N.R."/>
            <person name="Hu C.H."/>
            <person name="Huitema E."/>
            <person name="Jeong D.H."/>
            <person name="Jones A.M."/>
            <person name="Jones J.D."/>
            <person name="Jones R.W."/>
            <person name="Karlsson E.K."/>
            <person name="Kunjeti S.G."/>
            <person name="Lamour K."/>
            <person name="Liu Z."/>
            <person name="Ma L."/>
            <person name="Maclean D."/>
            <person name="Chibucos M.C."/>
            <person name="McDonald H."/>
            <person name="McWalters J."/>
            <person name="Meijer H.J."/>
            <person name="Morgan W."/>
            <person name="Morris P.F."/>
            <person name="Munro C.A."/>
            <person name="O'Neill K."/>
            <person name="Ospina-Giraldo M."/>
            <person name="Pinzon A."/>
            <person name="Pritchard L."/>
            <person name="Ramsahoye B."/>
            <person name="Ren Q."/>
            <person name="Restrepo S."/>
            <person name="Roy S."/>
            <person name="Sadanandom A."/>
            <person name="Savidor A."/>
            <person name="Schornack S."/>
            <person name="Schwartz D.C."/>
            <person name="Schumann U.D."/>
            <person name="Schwessinger B."/>
            <person name="Seyer L."/>
            <person name="Sharpe T."/>
            <person name="Silvar C."/>
            <person name="Song J."/>
            <person name="Studholme D.J."/>
            <person name="Sykes S."/>
            <person name="Thines M."/>
            <person name="van de Vondervoort P.J."/>
            <person name="Phuntumart V."/>
            <person name="Wawra S."/>
            <person name="Weide R."/>
            <person name="Win J."/>
            <person name="Young C."/>
            <person name="Zhou S."/>
            <person name="Fry W."/>
            <person name="Meyers B.C."/>
            <person name="van West P."/>
            <person name="Ristaino J."/>
            <person name="Govers F."/>
            <person name="Birch P.R."/>
            <person name="Whisson S.C."/>
            <person name="Judelson H.S."/>
            <person name="Nusbaum C."/>
        </authorList>
    </citation>
    <scope>NUCLEOTIDE SEQUENCE [LARGE SCALE GENOMIC DNA]</scope>
    <source>
        <strain evidence="6">T30-4</strain>
    </source>
</reference>
<dbReference type="OrthoDB" id="9547406at2759"/>
<sequence length="682" mass="75284">MIIPPRGWFSRSYDISQLDCQVKAPVCQHVAGKKGIFNVDLVERKTMSPAEFQVMTDAATDKEPGDTEDPLEVERQFWKGLRGTMDPPTYGADIVSTLFGDADALSWNLNDLNTILRKIDLPGEDMDLYSINYVHTGKPKFWYGVPPDAGFNIAEAVNFATLHWIPYGLKAKVCKCLPDSVRIDMDSFLTKLFEEPQCGPELVGEDPWIFSCSCGKYCSSNCQNFNVEEQWFECSKCKIWAHVRCVHSDLADTAAEDLPQSLLCHRCLAEATGDKPRSLSSGGVGRRSGTASKSAVRGTLGKRMKQAVVSSRKKTAKVPAVPMSPPTKRKSASKSNEAGAITPKRTTKDSAAVRKYLTVKGSTIRFENMEAKVAAVEGKYIRVHYKLKQLQSNLSNNTSIFQVHLTWFKYASITSTLPSEMARPSKDVSVGEYDKVTGLTHITNQRGRLLFNMGASVKKRQRRVPAADASPTPLTTTGTFTGLSLYPEEANYLVQRGALIVYHMTHGSEEANELSVAGFHGFTAILLNDTRVSLACVEVYAFLKDQKLHPRRCLEPLTAATSSDDGRSIPRHLNDGEHCDVAFDVWKTVTVGNDAVELALPTPKKQKSRKKLALVFRAAVCRFGDVPPSPRSLRRVIERSKSRELDGDGSNSACQVPVKLAVVHHYQSVLIFELGALPVTST</sequence>
<keyword evidence="2" id="KW-0539">Nucleus</keyword>
<dbReference type="GO" id="GO:0010468">
    <property type="term" value="P:regulation of gene expression"/>
    <property type="evidence" value="ECO:0007669"/>
    <property type="project" value="TreeGrafter"/>
</dbReference>
<gene>
    <name evidence="5" type="ORF">PITG_20208</name>
</gene>
<dbReference type="GeneID" id="9469711"/>
<evidence type="ECO:0000256" key="2">
    <source>
        <dbReference type="ARBA" id="ARBA00023242"/>
    </source>
</evidence>
<evidence type="ECO:0000313" key="5">
    <source>
        <dbReference type="EMBL" id="EEY54605.1"/>
    </source>
</evidence>
<dbReference type="OMA" id="GEDMDLY"/>
<dbReference type="PANTHER" id="PTHR10694">
    <property type="entry name" value="LYSINE-SPECIFIC DEMETHYLASE"/>
    <property type="match status" value="1"/>
</dbReference>